<dbReference type="Proteomes" id="UP000030634">
    <property type="component" value="Chromosome"/>
</dbReference>
<dbReference type="Gene3D" id="2.60.120.10">
    <property type="entry name" value="Jelly Rolls"/>
    <property type="match status" value="1"/>
</dbReference>
<accession>A0A0A7KD46</accession>
<dbReference type="PANTHER" id="PTHR43698">
    <property type="entry name" value="RIBD C-TERMINAL DOMAIN CONTAINING PROTEIN"/>
    <property type="match status" value="1"/>
</dbReference>
<dbReference type="STRING" id="1182571.QR90_01345"/>
<dbReference type="Pfam" id="PF07883">
    <property type="entry name" value="Cupin_2"/>
    <property type="match status" value="1"/>
</dbReference>
<dbReference type="RefSeq" id="WP_039681690.1">
    <property type="nucleotide sequence ID" value="NZ_CP010028.1"/>
</dbReference>
<dbReference type="EMBL" id="CP010028">
    <property type="protein sequence ID" value="AIZ44056.1"/>
    <property type="molecule type" value="Genomic_DNA"/>
</dbReference>
<organism evidence="2 3">
    <name type="scientific">Deinococcus radiopugnans</name>
    <dbReference type="NCBI Taxonomy" id="57497"/>
    <lineage>
        <taxon>Bacteria</taxon>
        <taxon>Thermotogati</taxon>
        <taxon>Deinococcota</taxon>
        <taxon>Deinococci</taxon>
        <taxon>Deinococcales</taxon>
        <taxon>Deinococcaceae</taxon>
        <taxon>Deinococcus</taxon>
    </lineage>
</organism>
<dbReference type="InterPro" id="IPR013096">
    <property type="entry name" value="Cupin_2"/>
</dbReference>
<dbReference type="SUPFAM" id="SSF51182">
    <property type="entry name" value="RmlC-like cupins"/>
    <property type="match status" value="1"/>
</dbReference>
<dbReference type="InterPro" id="IPR011051">
    <property type="entry name" value="RmlC_Cupin_sf"/>
</dbReference>
<sequence length="120" mass="12864">MKHISAAALTMNPAPEANFTGQVWMERQAEGVLRVTFTPGARTAWHTHPHGQTLIVLSGVGRVQKRGEAALTMTAGDVVQIDAGEEHWHGAAPDSLMQHLAINAGETVWLNKVTDGEYGG</sequence>
<evidence type="ECO:0000259" key="1">
    <source>
        <dbReference type="Pfam" id="PF07883"/>
    </source>
</evidence>
<dbReference type="CDD" id="cd02233">
    <property type="entry name" value="cupin_HNL-like"/>
    <property type="match status" value="1"/>
</dbReference>
<evidence type="ECO:0000313" key="3">
    <source>
        <dbReference type="Proteomes" id="UP000030634"/>
    </source>
</evidence>
<dbReference type="HOGENOM" id="CLU_072993_3_0_0"/>
<gene>
    <name evidence="2" type="ORF">QR90_01345</name>
</gene>
<dbReference type="InterPro" id="IPR047263">
    <property type="entry name" value="HNL-like_cupin"/>
</dbReference>
<dbReference type="AlphaFoldDB" id="A0A0A7KD46"/>
<evidence type="ECO:0000313" key="2">
    <source>
        <dbReference type="EMBL" id="AIZ44056.1"/>
    </source>
</evidence>
<reference evidence="3" key="1">
    <citation type="submission" date="2014-11" db="EMBL/GenBank/DDBJ databases">
        <title>Hymenobacter sp. DG25B genome submission.</title>
        <authorList>
            <person name="Jung H.-Y."/>
            <person name="Kim M.K."/>
            <person name="Srinivasan S."/>
            <person name="Lim S."/>
        </authorList>
    </citation>
    <scope>NUCLEOTIDE SEQUENCE [LARGE SCALE GENOMIC DNA]</scope>
    <source>
        <strain evidence="3">DY59</strain>
    </source>
</reference>
<proteinExistence type="predicted"/>
<dbReference type="KEGG" id="dsw:QR90_01345"/>
<name>A0A0A7KD46_9DEIO</name>
<dbReference type="InterPro" id="IPR014710">
    <property type="entry name" value="RmlC-like_jellyroll"/>
</dbReference>
<protein>
    <recommendedName>
        <fullName evidence="1">Cupin type-2 domain-containing protein</fullName>
    </recommendedName>
</protein>
<dbReference type="PANTHER" id="PTHR43698:SF1">
    <property type="entry name" value="BLL4564 PROTEIN"/>
    <property type="match status" value="1"/>
</dbReference>
<feature type="domain" description="Cupin type-2" evidence="1">
    <location>
        <begin position="34"/>
        <end position="94"/>
    </location>
</feature>